<keyword evidence="11" id="KW-0675">Receptor</keyword>
<evidence type="ECO:0000259" key="10">
    <source>
        <dbReference type="PROSITE" id="PS50111"/>
    </source>
</evidence>
<protein>
    <submittedName>
        <fullName evidence="11">Tripartite ATP-independent transporter solute receptor, DctP family</fullName>
    </submittedName>
</protein>
<dbReference type="Proteomes" id="UP000198607">
    <property type="component" value="Unassembled WGS sequence"/>
</dbReference>
<accession>A0A1G7Z4H7</accession>
<sequence length="718" mass="78251">MITKPKAISLIAAAACIGLSALAIALSNEIGVTVASITSALNANSATLTSLEGELRLMQIEIFLAVCCAITGFGFNYFGSEKKVDKALSTIYKAISYAADNLDFSKTIAISGDHRVERILSAYNRLIEKFRETLLGIQNSVDTLIEVSEEIDHSARKIARNSQLQSDSSGNMASAVEQMTVSISVVAGQSEDASRHTQESRRIASDSARVILETVGGIQQISDTVTEASQRIRALREDCDGISSVAGMIREIADQTNLLALNAAIEAARAGEQGRGFAVVADEVRKLAERTTVSTQEISNLLNRMQESARLAVESMHHTEEAVGIGVLNARQAGTAIERLKSGAEATAVAVADISGAMREQETASASIAHNIEQIAQISEQNSSAAKSSSDKICQLSHVGHQLNQIIKSFKNTSTVDKIVLRAAFPNANDYPSVRAVSAMADILAKKSEGRISIKIIPNGVFGSEKETLDQLRTGVLDIARGNVALLAKDYPTANVLSLPYLFDSIEHLHTAMDGAPGEEILRTCSQTDFVALAVYDAGFRSIYSNVAIHKLADMRTLKLRVIQSDLWFAIARALDMIPTPLPPDQVISAARTGLIDCAENSVIVFDNYKHQDAFKYFCLTEHAVVPEVLLFSKKRWNELSETDQMLIASVARESVPIQRRLNRESEESARKRVTQSGIVFIKDIDRRMLKNAMRPVYDRFLSNSQQRALFQSIQSMR</sequence>
<comment type="similarity">
    <text evidence="7">Belongs to the methyl-accepting chemotaxis (MCP) protein family.</text>
</comment>
<organism evidence="11 12">
    <name type="scientific">Propionivibrio dicarboxylicus</name>
    <dbReference type="NCBI Taxonomy" id="83767"/>
    <lineage>
        <taxon>Bacteria</taxon>
        <taxon>Pseudomonadati</taxon>
        <taxon>Pseudomonadota</taxon>
        <taxon>Betaproteobacteria</taxon>
        <taxon>Rhodocyclales</taxon>
        <taxon>Rhodocyclaceae</taxon>
        <taxon>Propionivibrio</taxon>
    </lineage>
</organism>
<dbReference type="RefSeq" id="WP_143009770.1">
    <property type="nucleotide sequence ID" value="NZ_FNCY01000003.1"/>
</dbReference>
<evidence type="ECO:0000256" key="7">
    <source>
        <dbReference type="ARBA" id="ARBA00029447"/>
    </source>
</evidence>
<dbReference type="Pfam" id="PF03480">
    <property type="entry name" value="DctP"/>
    <property type="match status" value="1"/>
</dbReference>
<evidence type="ECO:0000256" key="9">
    <source>
        <dbReference type="SAM" id="SignalP"/>
    </source>
</evidence>
<keyword evidence="3 9" id="KW-0732">Signal</keyword>
<dbReference type="GO" id="GO:0016020">
    <property type="term" value="C:membrane"/>
    <property type="evidence" value="ECO:0007669"/>
    <property type="project" value="UniProtKB-SubCell"/>
</dbReference>
<dbReference type="STRING" id="83767.SAMN05660652_01069"/>
<comment type="subcellular location">
    <subcellularLocation>
        <location evidence="1">Membrane</location>
        <topology evidence="1">Multi-pass membrane protein</topology>
    </subcellularLocation>
</comment>
<dbReference type="AlphaFoldDB" id="A0A1G7Z4H7"/>
<dbReference type="EMBL" id="FNCY01000003">
    <property type="protein sequence ID" value="SDH03499.1"/>
    <property type="molecule type" value="Genomic_DNA"/>
</dbReference>
<keyword evidence="4" id="KW-1133">Transmembrane helix</keyword>
<dbReference type="Gene3D" id="1.10.287.950">
    <property type="entry name" value="Methyl-accepting chemotaxis protein"/>
    <property type="match status" value="1"/>
</dbReference>
<evidence type="ECO:0000313" key="12">
    <source>
        <dbReference type="Proteomes" id="UP000198607"/>
    </source>
</evidence>
<feature type="signal peptide" evidence="9">
    <location>
        <begin position="1"/>
        <end position="25"/>
    </location>
</feature>
<keyword evidence="6 8" id="KW-0807">Transducer</keyword>
<dbReference type="PANTHER" id="PTHR32089">
    <property type="entry name" value="METHYL-ACCEPTING CHEMOTAXIS PROTEIN MCPB"/>
    <property type="match status" value="1"/>
</dbReference>
<dbReference type="InterPro" id="IPR038404">
    <property type="entry name" value="TRAP_DctP_sf"/>
</dbReference>
<proteinExistence type="inferred from homology"/>
<gene>
    <name evidence="11" type="ORF">SAMN05660652_01069</name>
</gene>
<keyword evidence="5" id="KW-0472">Membrane</keyword>
<evidence type="ECO:0000256" key="2">
    <source>
        <dbReference type="ARBA" id="ARBA00022692"/>
    </source>
</evidence>
<dbReference type="GO" id="GO:0007165">
    <property type="term" value="P:signal transduction"/>
    <property type="evidence" value="ECO:0007669"/>
    <property type="project" value="UniProtKB-KW"/>
</dbReference>
<dbReference type="Pfam" id="PF00015">
    <property type="entry name" value="MCPsignal"/>
    <property type="match status" value="1"/>
</dbReference>
<dbReference type="PRINTS" id="PR00260">
    <property type="entry name" value="CHEMTRNSDUCR"/>
</dbReference>
<dbReference type="GO" id="GO:0006935">
    <property type="term" value="P:chemotaxis"/>
    <property type="evidence" value="ECO:0007669"/>
    <property type="project" value="InterPro"/>
</dbReference>
<dbReference type="CDD" id="cd11386">
    <property type="entry name" value="MCP_signal"/>
    <property type="match status" value="1"/>
</dbReference>
<keyword evidence="2" id="KW-0812">Transmembrane</keyword>
<dbReference type="InterPro" id="IPR004090">
    <property type="entry name" value="Chemotax_Me-accpt_rcpt"/>
</dbReference>
<evidence type="ECO:0000256" key="4">
    <source>
        <dbReference type="ARBA" id="ARBA00022989"/>
    </source>
</evidence>
<dbReference type="GO" id="GO:0055085">
    <property type="term" value="P:transmembrane transport"/>
    <property type="evidence" value="ECO:0007669"/>
    <property type="project" value="InterPro"/>
</dbReference>
<dbReference type="InterPro" id="IPR004089">
    <property type="entry name" value="MCPsignal_dom"/>
</dbReference>
<evidence type="ECO:0000256" key="3">
    <source>
        <dbReference type="ARBA" id="ARBA00022729"/>
    </source>
</evidence>
<evidence type="ECO:0000256" key="6">
    <source>
        <dbReference type="ARBA" id="ARBA00023224"/>
    </source>
</evidence>
<dbReference type="SUPFAM" id="SSF58104">
    <property type="entry name" value="Methyl-accepting chemotaxis protein (MCP) signaling domain"/>
    <property type="match status" value="1"/>
</dbReference>
<dbReference type="Gene3D" id="3.40.190.170">
    <property type="entry name" value="Bacterial extracellular solute-binding protein, family 7"/>
    <property type="match status" value="1"/>
</dbReference>
<dbReference type="FunFam" id="1.10.287.950:FF:000001">
    <property type="entry name" value="Methyl-accepting chemotaxis sensory transducer"/>
    <property type="match status" value="1"/>
</dbReference>
<name>A0A1G7Z4H7_9RHOO</name>
<feature type="chain" id="PRO_5011517884" evidence="9">
    <location>
        <begin position="26"/>
        <end position="718"/>
    </location>
</feature>
<evidence type="ECO:0000313" key="11">
    <source>
        <dbReference type="EMBL" id="SDH03499.1"/>
    </source>
</evidence>
<dbReference type="GO" id="GO:0004888">
    <property type="term" value="F:transmembrane signaling receptor activity"/>
    <property type="evidence" value="ECO:0007669"/>
    <property type="project" value="InterPro"/>
</dbReference>
<dbReference type="PANTHER" id="PTHR32089:SF119">
    <property type="entry name" value="METHYL-ACCEPTING CHEMOTAXIS PROTEIN CTPL"/>
    <property type="match status" value="1"/>
</dbReference>
<dbReference type="InterPro" id="IPR018389">
    <property type="entry name" value="DctP_fam"/>
</dbReference>
<dbReference type="PROSITE" id="PS50111">
    <property type="entry name" value="CHEMOTAXIS_TRANSDUC_2"/>
    <property type="match status" value="1"/>
</dbReference>
<feature type="domain" description="Methyl-accepting transducer" evidence="10">
    <location>
        <begin position="140"/>
        <end position="376"/>
    </location>
</feature>
<dbReference type="SMART" id="SM00283">
    <property type="entry name" value="MA"/>
    <property type="match status" value="1"/>
</dbReference>
<evidence type="ECO:0000256" key="1">
    <source>
        <dbReference type="ARBA" id="ARBA00004141"/>
    </source>
</evidence>
<evidence type="ECO:0000256" key="5">
    <source>
        <dbReference type="ARBA" id="ARBA00023136"/>
    </source>
</evidence>
<dbReference type="OrthoDB" id="49457at2"/>
<reference evidence="11 12" key="1">
    <citation type="submission" date="2016-10" db="EMBL/GenBank/DDBJ databases">
        <authorList>
            <person name="de Groot N.N."/>
        </authorList>
    </citation>
    <scope>NUCLEOTIDE SEQUENCE [LARGE SCALE GENOMIC DNA]</scope>
    <source>
        <strain evidence="11 12">DSM 5885</strain>
    </source>
</reference>
<keyword evidence="12" id="KW-1185">Reference proteome</keyword>
<evidence type="ECO:0000256" key="8">
    <source>
        <dbReference type="PROSITE-ProRule" id="PRU00284"/>
    </source>
</evidence>
<dbReference type="NCBIfam" id="NF037995">
    <property type="entry name" value="TRAP_S1"/>
    <property type="match status" value="1"/>
</dbReference>